<feature type="transmembrane region" description="Helical" evidence="1">
    <location>
        <begin position="172"/>
        <end position="199"/>
    </location>
</feature>
<dbReference type="AlphaFoldDB" id="A0A1J5R2X5"/>
<accession>A0A1J5R2X5</accession>
<comment type="caution">
    <text evidence="2">The sequence shown here is derived from an EMBL/GenBank/DDBJ whole genome shotgun (WGS) entry which is preliminary data.</text>
</comment>
<keyword evidence="1" id="KW-1133">Transmembrane helix</keyword>
<reference evidence="2" key="1">
    <citation type="submission" date="2016-10" db="EMBL/GenBank/DDBJ databases">
        <title>Sequence of Gallionella enrichment culture.</title>
        <authorList>
            <person name="Poehlein A."/>
            <person name="Muehling M."/>
            <person name="Daniel R."/>
        </authorList>
    </citation>
    <scope>NUCLEOTIDE SEQUENCE</scope>
</reference>
<organism evidence="2">
    <name type="scientific">mine drainage metagenome</name>
    <dbReference type="NCBI Taxonomy" id="410659"/>
    <lineage>
        <taxon>unclassified sequences</taxon>
        <taxon>metagenomes</taxon>
        <taxon>ecological metagenomes</taxon>
    </lineage>
</organism>
<keyword evidence="1" id="KW-0812">Transmembrane</keyword>
<gene>
    <name evidence="2" type="ORF">GALL_356980</name>
</gene>
<keyword evidence="1" id="KW-0472">Membrane</keyword>
<dbReference type="EMBL" id="MLJW01000796">
    <property type="protein sequence ID" value="OIQ82509.1"/>
    <property type="molecule type" value="Genomic_DNA"/>
</dbReference>
<dbReference type="PANTHER" id="PTHR41795">
    <property type="entry name" value="EXOPOLYSACCHARIDE SYNTHESIS PROTEIN"/>
    <property type="match status" value="1"/>
</dbReference>
<evidence type="ECO:0000256" key="1">
    <source>
        <dbReference type="SAM" id="Phobius"/>
    </source>
</evidence>
<dbReference type="PANTHER" id="PTHR41795:SF1">
    <property type="entry name" value="EXOPOLYSACCHARIDE SYNTHESIS PROTEIN"/>
    <property type="match status" value="1"/>
</dbReference>
<proteinExistence type="predicted"/>
<sequence>MPSDYHTLLATLQRFAEEARTRPLTIGEAIDSIDEAAYAFIAVILALPFMQPVPLGPLTVVGGLTFGALGWQLLRGNTSPVLPRKLREVALGEKTWRVLSHICLNILGFCRKFTKPRLTHLVSGRKGQQLGGFILLTAGLLMAIPFGILPFNNTLPALAILFYGFAELEDDGLMVIISLFWLVVTVLYFAAFFFALWHLGNGAVDLFMHSLGAKLRQAFI</sequence>
<name>A0A1J5R2X5_9ZZZZ</name>
<feature type="transmembrane region" description="Helical" evidence="1">
    <location>
        <begin position="55"/>
        <end position="74"/>
    </location>
</feature>
<protein>
    <submittedName>
        <fullName evidence="2">Exopolysaccharide synthesis, ExoD</fullName>
    </submittedName>
</protein>
<dbReference type="InterPro" id="IPR010331">
    <property type="entry name" value="ExoD"/>
</dbReference>
<evidence type="ECO:0000313" key="2">
    <source>
        <dbReference type="EMBL" id="OIQ82509.1"/>
    </source>
</evidence>
<dbReference type="Pfam" id="PF06055">
    <property type="entry name" value="ExoD"/>
    <property type="match status" value="1"/>
</dbReference>
<feature type="transmembrane region" description="Helical" evidence="1">
    <location>
        <begin position="130"/>
        <end position="152"/>
    </location>
</feature>
<dbReference type="PIRSF" id="PIRSF033239">
    <property type="entry name" value="ExoD"/>
    <property type="match status" value="1"/>
</dbReference>